<dbReference type="Proteomes" id="UP000001219">
    <property type="component" value="Plasmid pGBRO01"/>
</dbReference>
<keyword evidence="3" id="KW-1185">Reference proteome</keyword>
<dbReference type="EMBL" id="CP001803">
    <property type="protein sequence ID" value="ACY24050.1"/>
    <property type="molecule type" value="Genomic_DNA"/>
</dbReference>
<proteinExistence type="predicted"/>
<accession>D0LFK1</accession>
<dbReference type="RefSeq" id="WP_012836520.1">
    <property type="nucleotide sequence ID" value="NC_013442.1"/>
</dbReference>
<dbReference type="eggNOG" id="ENOG5032YIM">
    <property type="taxonomic scope" value="Bacteria"/>
</dbReference>
<sequence length="154" mass="18037">MTDTDDAFAWDDTDEPQPEPEPDTPPRRFGSVDEWVDQWLSEVIHNSFNREHRWCAQWWRHEEVVTRLVALWDGWEGARISEDPLAMSGWWVYHFDAHWRALTAENGPLHLCSPEQHVSHGERRNLPHVPMPRGWLTPTDLGDQHADSSMLRPA</sequence>
<dbReference type="OrthoDB" id="4535229at2"/>
<evidence type="ECO:0008006" key="4">
    <source>
        <dbReference type="Google" id="ProtNLM"/>
    </source>
</evidence>
<evidence type="ECO:0000313" key="2">
    <source>
        <dbReference type="EMBL" id="ACY24050.1"/>
    </source>
</evidence>
<dbReference type="AlphaFoldDB" id="D0LFK1"/>
<geneLocation type="plasmid" evidence="2 3">
    <name>pGBRO01</name>
</geneLocation>
<reference evidence="2 3" key="1">
    <citation type="journal article" date="2010" name="Stand. Genomic Sci.">
        <title>Complete genome sequence of Gordonia bronchialis type strain (3410).</title>
        <authorList>
            <person name="Ivanova N."/>
            <person name="Sikorski J."/>
            <person name="Jando M."/>
            <person name="Lapidus A."/>
            <person name="Nolan M."/>
            <person name="Lucas S."/>
            <person name="Del Rio T.G."/>
            <person name="Tice H."/>
            <person name="Copeland A."/>
            <person name="Cheng J.F."/>
            <person name="Chen F."/>
            <person name="Bruce D."/>
            <person name="Goodwin L."/>
            <person name="Pitluck S."/>
            <person name="Mavromatis K."/>
            <person name="Ovchinnikova G."/>
            <person name="Pati A."/>
            <person name="Chen A."/>
            <person name="Palaniappan K."/>
            <person name="Land M."/>
            <person name="Hauser L."/>
            <person name="Chang Y.J."/>
            <person name="Jeffries C.D."/>
            <person name="Chain P."/>
            <person name="Saunders E."/>
            <person name="Han C."/>
            <person name="Detter J.C."/>
            <person name="Brettin T."/>
            <person name="Rohde M."/>
            <person name="Goker M."/>
            <person name="Bristow J."/>
            <person name="Eisen J.A."/>
            <person name="Markowitz V."/>
            <person name="Hugenholtz P."/>
            <person name="Klenk H.P."/>
            <person name="Kyrpides N.C."/>
        </authorList>
    </citation>
    <scope>NUCLEOTIDE SEQUENCE [LARGE SCALE GENOMIC DNA]</scope>
    <source>
        <strain evidence="3">ATCC 25592 / DSM 43247 / BCRC 13721 / JCM 3198 / KCTC 3076 / NBRC 16047 / NCTC 10667</strain>
        <plasmid evidence="3">pGBRO01</plasmid>
    </source>
</reference>
<protein>
    <recommendedName>
        <fullName evidence="4">DUF4913 domain-containing protein</fullName>
    </recommendedName>
</protein>
<feature type="compositionally biased region" description="Acidic residues" evidence="1">
    <location>
        <begin position="1"/>
        <end position="22"/>
    </location>
</feature>
<keyword evidence="2" id="KW-0614">Plasmid</keyword>
<name>D0LFK1_GORB4</name>
<evidence type="ECO:0000256" key="1">
    <source>
        <dbReference type="SAM" id="MobiDB-lite"/>
    </source>
</evidence>
<dbReference type="KEGG" id="gbr:Gbro_4937"/>
<dbReference type="HOGENOM" id="CLU_129299_0_0_11"/>
<gene>
    <name evidence="2" type="ORF">Gbro_4937</name>
</gene>
<evidence type="ECO:0000313" key="3">
    <source>
        <dbReference type="Proteomes" id="UP000001219"/>
    </source>
</evidence>
<feature type="region of interest" description="Disordered" evidence="1">
    <location>
        <begin position="1"/>
        <end position="29"/>
    </location>
</feature>
<organism evidence="2 3">
    <name type="scientific">Gordonia bronchialis (strain ATCC 25592 / DSM 43247 / BCRC 13721 / JCM 3198 / KCTC 3076 / NBRC 16047 / NCTC 10667)</name>
    <name type="common">Rhodococcus bronchialis</name>
    <dbReference type="NCBI Taxonomy" id="526226"/>
    <lineage>
        <taxon>Bacteria</taxon>
        <taxon>Bacillati</taxon>
        <taxon>Actinomycetota</taxon>
        <taxon>Actinomycetes</taxon>
        <taxon>Mycobacteriales</taxon>
        <taxon>Gordoniaceae</taxon>
        <taxon>Gordonia</taxon>
    </lineage>
</organism>
<dbReference type="InterPro" id="IPR032584">
    <property type="entry name" value="DUF4913"/>
</dbReference>
<dbReference type="Pfam" id="PF16259">
    <property type="entry name" value="DUF4913"/>
    <property type="match status" value="1"/>
</dbReference>